<gene>
    <name evidence="1" type="ORF">E2C01_033757</name>
</gene>
<proteinExistence type="predicted"/>
<evidence type="ECO:0000313" key="2">
    <source>
        <dbReference type="Proteomes" id="UP000324222"/>
    </source>
</evidence>
<comment type="caution">
    <text evidence="1">The sequence shown here is derived from an EMBL/GenBank/DDBJ whole genome shotgun (WGS) entry which is preliminary data.</text>
</comment>
<accession>A0A5B7F0Y4</accession>
<name>A0A5B7F0Y4_PORTR</name>
<organism evidence="1 2">
    <name type="scientific">Portunus trituberculatus</name>
    <name type="common">Swimming crab</name>
    <name type="synonym">Neptunus trituberculatus</name>
    <dbReference type="NCBI Taxonomy" id="210409"/>
    <lineage>
        <taxon>Eukaryota</taxon>
        <taxon>Metazoa</taxon>
        <taxon>Ecdysozoa</taxon>
        <taxon>Arthropoda</taxon>
        <taxon>Crustacea</taxon>
        <taxon>Multicrustacea</taxon>
        <taxon>Malacostraca</taxon>
        <taxon>Eumalacostraca</taxon>
        <taxon>Eucarida</taxon>
        <taxon>Decapoda</taxon>
        <taxon>Pleocyemata</taxon>
        <taxon>Brachyura</taxon>
        <taxon>Eubrachyura</taxon>
        <taxon>Portunoidea</taxon>
        <taxon>Portunidae</taxon>
        <taxon>Portuninae</taxon>
        <taxon>Portunus</taxon>
    </lineage>
</organism>
<dbReference type="EMBL" id="VSRR010004612">
    <property type="protein sequence ID" value="MPC40202.1"/>
    <property type="molecule type" value="Genomic_DNA"/>
</dbReference>
<evidence type="ECO:0000313" key="1">
    <source>
        <dbReference type="EMBL" id="MPC40202.1"/>
    </source>
</evidence>
<sequence length="85" mass="9567">MNEGTLCTMHQTLAVRGSFRGERAHVMTVDGEWCVAGHCSWRAVLVTPVTELPEVHSLTMQLHLSQPFILLHLYTALRPLTLFIP</sequence>
<dbReference type="AlphaFoldDB" id="A0A5B7F0Y4"/>
<keyword evidence="2" id="KW-1185">Reference proteome</keyword>
<dbReference type="Proteomes" id="UP000324222">
    <property type="component" value="Unassembled WGS sequence"/>
</dbReference>
<reference evidence="1 2" key="1">
    <citation type="submission" date="2019-05" db="EMBL/GenBank/DDBJ databases">
        <title>Another draft genome of Portunus trituberculatus and its Hox gene families provides insights of decapod evolution.</title>
        <authorList>
            <person name="Jeong J.-H."/>
            <person name="Song I."/>
            <person name="Kim S."/>
            <person name="Choi T."/>
            <person name="Kim D."/>
            <person name="Ryu S."/>
            <person name="Kim W."/>
        </authorList>
    </citation>
    <scope>NUCLEOTIDE SEQUENCE [LARGE SCALE GENOMIC DNA]</scope>
    <source>
        <tissue evidence="1">Muscle</tissue>
    </source>
</reference>
<protein>
    <submittedName>
        <fullName evidence="1">Uncharacterized protein</fullName>
    </submittedName>
</protein>